<dbReference type="AlphaFoldDB" id="A0AAE0EUE4"/>
<name>A0AAE0EUE4_9CHLO</name>
<protein>
    <submittedName>
        <fullName evidence="2">Uncharacterized protein</fullName>
    </submittedName>
</protein>
<evidence type="ECO:0000313" key="2">
    <source>
        <dbReference type="EMBL" id="KAK3240412.1"/>
    </source>
</evidence>
<sequence length="406" mass="42559">MQPMGEVKRVAGGDRRTAGGAGPLPQGEVEAAERASQGTSGGAAERESNAGEEAGSRRSSGAAGARATSRHVDLDGPNAVPLAEAALVRYQWQLLSIRGRSPSGGHERSGSEPVARFLEFPASAFRHAFGHVQLAMLQALVSRLPAALAGAGHTGRRAEEALGQQRGGETASCRGPVAAMEQLVALTESFLRDRDRVTRIQRHAESAQITLKQVQVDIASMQGDESAFTGGMRGAAPRGAARAVHGLLGGLAPPLSACTLCKGLRPSELRVTGLLAGRLRVTGLLAGRLRVTGLLAGRLRAARLAGNIRHHPSERREFSAARAAEAVASHTALLPRINHALHAVLKCILPAQAELELELELEDAERRGCGDRAGGCHTDPHEDTAGKGSTMALRRDVSITKCAFAR</sequence>
<keyword evidence="3" id="KW-1185">Reference proteome</keyword>
<evidence type="ECO:0000313" key="3">
    <source>
        <dbReference type="Proteomes" id="UP001190700"/>
    </source>
</evidence>
<feature type="compositionally biased region" description="Low complexity" evidence="1">
    <location>
        <begin position="51"/>
        <end position="67"/>
    </location>
</feature>
<dbReference type="Proteomes" id="UP001190700">
    <property type="component" value="Unassembled WGS sequence"/>
</dbReference>
<organism evidence="2 3">
    <name type="scientific">Cymbomonas tetramitiformis</name>
    <dbReference type="NCBI Taxonomy" id="36881"/>
    <lineage>
        <taxon>Eukaryota</taxon>
        <taxon>Viridiplantae</taxon>
        <taxon>Chlorophyta</taxon>
        <taxon>Pyramimonadophyceae</taxon>
        <taxon>Pyramimonadales</taxon>
        <taxon>Pyramimonadaceae</taxon>
        <taxon>Cymbomonas</taxon>
    </lineage>
</organism>
<accession>A0AAE0EUE4</accession>
<feature type="compositionally biased region" description="Basic and acidic residues" evidence="1">
    <location>
        <begin position="1"/>
        <end position="17"/>
    </location>
</feature>
<proteinExistence type="predicted"/>
<gene>
    <name evidence="2" type="ORF">CYMTET_49745</name>
</gene>
<dbReference type="EMBL" id="LGRX02033656">
    <property type="protein sequence ID" value="KAK3240412.1"/>
    <property type="molecule type" value="Genomic_DNA"/>
</dbReference>
<reference evidence="2 3" key="1">
    <citation type="journal article" date="2015" name="Genome Biol. Evol.">
        <title>Comparative Genomics of a Bacterivorous Green Alga Reveals Evolutionary Causalities and Consequences of Phago-Mixotrophic Mode of Nutrition.</title>
        <authorList>
            <person name="Burns J.A."/>
            <person name="Paasch A."/>
            <person name="Narechania A."/>
            <person name="Kim E."/>
        </authorList>
    </citation>
    <scope>NUCLEOTIDE SEQUENCE [LARGE SCALE GENOMIC DNA]</scope>
    <source>
        <strain evidence="2 3">PLY_AMNH</strain>
    </source>
</reference>
<comment type="caution">
    <text evidence="2">The sequence shown here is derived from an EMBL/GenBank/DDBJ whole genome shotgun (WGS) entry which is preliminary data.</text>
</comment>
<evidence type="ECO:0000256" key="1">
    <source>
        <dbReference type="SAM" id="MobiDB-lite"/>
    </source>
</evidence>
<feature type="region of interest" description="Disordered" evidence="1">
    <location>
        <begin position="1"/>
        <end position="76"/>
    </location>
</feature>